<dbReference type="EMBL" id="DRNS01000084">
    <property type="protein sequence ID" value="HHH14295.1"/>
    <property type="molecule type" value="Genomic_DNA"/>
</dbReference>
<dbReference type="Pfam" id="PF00908">
    <property type="entry name" value="dTDP_sugar_isom"/>
    <property type="match status" value="1"/>
</dbReference>
<accession>A0A7V5J1R3</accession>
<evidence type="ECO:0000313" key="3">
    <source>
        <dbReference type="EMBL" id="HHH14295.1"/>
    </source>
</evidence>
<dbReference type="GO" id="GO:0019305">
    <property type="term" value="P:dTDP-rhamnose biosynthetic process"/>
    <property type="evidence" value="ECO:0007669"/>
    <property type="project" value="TreeGrafter"/>
</dbReference>
<reference evidence="3" key="1">
    <citation type="journal article" date="2020" name="mSystems">
        <title>Genome- and Community-Level Interaction Insights into Carbon Utilization and Element Cycling Functions of Hydrothermarchaeota in Hydrothermal Sediment.</title>
        <authorList>
            <person name="Zhou Z."/>
            <person name="Liu Y."/>
            <person name="Xu W."/>
            <person name="Pan J."/>
            <person name="Luo Z.H."/>
            <person name="Li M."/>
        </authorList>
    </citation>
    <scope>NUCLEOTIDE SEQUENCE [LARGE SCALE GENOMIC DNA]</scope>
    <source>
        <strain evidence="3">HyVt-517</strain>
    </source>
</reference>
<dbReference type="CDD" id="cd00438">
    <property type="entry name" value="cupin_RmlC"/>
    <property type="match status" value="1"/>
</dbReference>
<dbReference type="GO" id="GO:0008830">
    <property type="term" value="F:dTDP-4-dehydrorhamnose 3,5-epimerase activity"/>
    <property type="evidence" value="ECO:0007669"/>
    <property type="project" value="InterPro"/>
</dbReference>
<evidence type="ECO:0000256" key="2">
    <source>
        <dbReference type="PIRSR" id="PIRSR600888-3"/>
    </source>
</evidence>
<dbReference type="AlphaFoldDB" id="A0A7V5J1R3"/>
<dbReference type="PANTHER" id="PTHR21047:SF2">
    <property type="entry name" value="THYMIDINE DIPHOSPHO-4-KETO-RHAMNOSE 3,5-EPIMERASE"/>
    <property type="match status" value="1"/>
</dbReference>
<sequence length="188" mass="21459">MITENMVQKTGIDGLFLIKRKTFADERGFFREVFRQSDFKDATGIDFEPVQWNHSYSKPNVIRAIHSEAWNKLVYPVTGKMFAAIVDLRPDSPTFAKVETFIFDNTGPEPDRNALFISKGLGNSICVFGDTPLTYMYLVDDYWGPGKAAGIAWDDPDLNINWPVKNPIISERDKNNPTLREAFPDKFK</sequence>
<evidence type="ECO:0000256" key="1">
    <source>
        <dbReference type="PIRSR" id="PIRSR600888-1"/>
    </source>
</evidence>
<comment type="caution">
    <text evidence="3">The sequence shown here is derived from an EMBL/GenBank/DDBJ whole genome shotgun (WGS) entry which is preliminary data.</text>
</comment>
<organism evidence="3">
    <name type="scientific">candidate division WWE3 bacterium</name>
    <dbReference type="NCBI Taxonomy" id="2053526"/>
    <lineage>
        <taxon>Bacteria</taxon>
        <taxon>Katanobacteria</taxon>
    </lineage>
</organism>
<dbReference type="InterPro" id="IPR014710">
    <property type="entry name" value="RmlC-like_jellyroll"/>
</dbReference>
<dbReference type="Gene3D" id="2.60.120.10">
    <property type="entry name" value="Jelly Rolls"/>
    <property type="match status" value="1"/>
</dbReference>
<protein>
    <submittedName>
        <fullName evidence="3">dTDP-4-keto-6-deoxy-D-glucose epimerase</fullName>
    </submittedName>
</protein>
<dbReference type="GO" id="GO:0000271">
    <property type="term" value="P:polysaccharide biosynthetic process"/>
    <property type="evidence" value="ECO:0007669"/>
    <property type="project" value="TreeGrafter"/>
</dbReference>
<proteinExistence type="predicted"/>
<dbReference type="InterPro" id="IPR000888">
    <property type="entry name" value="RmlC-like"/>
</dbReference>
<dbReference type="PANTHER" id="PTHR21047">
    <property type="entry name" value="DTDP-6-DEOXY-D-GLUCOSE-3,5 EPIMERASE"/>
    <property type="match status" value="1"/>
</dbReference>
<dbReference type="InterPro" id="IPR011051">
    <property type="entry name" value="RmlC_Cupin_sf"/>
</dbReference>
<dbReference type="GO" id="GO:0005829">
    <property type="term" value="C:cytosol"/>
    <property type="evidence" value="ECO:0007669"/>
    <property type="project" value="TreeGrafter"/>
</dbReference>
<dbReference type="SUPFAM" id="SSF51182">
    <property type="entry name" value="RmlC-like cupins"/>
    <property type="match status" value="1"/>
</dbReference>
<gene>
    <name evidence="3" type="ORF">ENJ78_01145</name>
</gene>
<feature type="active site" description="Proton acceptor" evidence="1">
    <location>
        <position position="66"/>
    </location>
</feature>
<feature type="active site" description="Proton donor" evidence="1">
    <location>
        <position position="137"/>
    </location>
</feature>
<feature type="site" description="Participates in a stacking interaction with the thymidine ring of dTDP-4-oxo-6-deoxyglucose" evidence="2">
    <location>
        <position position="143"/>
    </location>
</feature>
<dbReference type="Proteomes" id="UP000886106">
    <property type="component" value="Unassembled WGS sequence"/>
</dbReference>
<name>A0A7V5J1R3_UNCKA</name>